<reference evidence="3" key="2">
    <citation type="submission" date="2020-09" db="EMBL/GenBank/DDBJ databases">
        <authorList>
            <person name="Sun Q."/>
            <person name="Zhou Y."/>
        </authorList>
    </citation>
    <scope>NUCLEOTIDE SEQUENCE</scope>
    <source>
        <strain evidence="3">CGMCC 1.12785</strain>
    </source>
</reference>
<keyword evidence="1 3" id="KW-0808">Transferase</keyword>
<feature type="region of interest" description="Disordered" evidence="2">
    <location>
        <begin position="361"/>
        <end position="380"/>
    </location>
</feature>
<organism evidence="3 4">
    <name type="scientific">Sediminivirga luteola</name>
    <dbReference type="NCBI Taxonomy" id="1774748"/>
    <lineage>
        <taxon>Bacteria</taxon>
        <taxon>Bacillati</taxon>
        <taxon>Actinomycetota</taxon>
        <taxon>Actinomycetes</taxon>
        <taxon>Micrococcales</taxon>
        <taxon>Brevibacteriaceae</taxon>
        <taxon>Sediminivirga</taxon>
    </lineage>
</organism>
<protein>
    <submittedName>
        <fullName evidence="3">CoA transferase</fullName>
    </submittedName>
</protein>
<dbReference type="Pfam" id="PF02515">
    <property type="entry name" value="CoA_transf_3"/>
    <property type="match status" value="1"/>
</dbReference>
<dbReference type="SUPFAM" id="SSF89796">
    <property type="entry name" value="CoA-transferase family III (CaiB/BaiF)"/>
    <property type="match status" value="1"/>
</dbReference>
<dbReference type="InterPro" id="IPR044855">
    <property type="entry name" value="CoA-Trfase_III_dom3_sf"/>
</dbReference>
<dbReference type="GO" id="GO:0008410">
    <property type="term" value="F:CoA-transferase activity"/>
    <property type="evidence" value="ECO:0007669"/>
    <property type="project" value="TreeGrafter"/>
</dbReference>
<dbReference type="Gene3D" id="3.30.1540.10">
    <property type="entry name" value="formyl-coa transferase, domain 3"/>
    <property type="match status" value="1"/>
</dbReference>
<proteinExistence type="predicted"/>
<keyword evidence="4" id="KW-1185">Reference proteome</keyword>
<evidence type="ECO:0000256" key="1">
    <source>
        <dbReference type="ARBA" id="ARBA00022679"/>
    </source>
</evidence>
<dbReference type="InterPro" id="IPR050483">
    <property type="entry name" value="CoA-transferase_III_domain"/>
</dbReference>
<dbReference type="PANTHER" id="PTHR48207:SF3">
    <property type="entry name" value="SUCCINATE--HYDROXYMETHYLGLUTARATE COA-TRANSFERASE"/>
    <property type="match status" value="1"/>
</dbReference>
<dbReference type="Gene3D" id="3.40.50.10540">
    <property type="entry name" value="Crotonobetainyl-coa:carnitine coa-transferase, domain 1"/>
    <property type="match status" value="1"/>
</dbReference>
<dbReference type="EMBL" id="BMFY01000004">
    <property type="protein sequence ID" value="GGA11771.1"/>
    <property type="molecule type" value="Genomic_DNA"/>
</dbReference>
<dbReference type="Proteomes" id="UP000616114">
    <property type="component" value="Unassembled WGS sequence"/>
</dbReference>
<dbReference type="PANTHER" id="PTHR48207">
    <property type="entry name" value="SUCCINATE--HYDROXYMETHYLGLUTARATE COA-TRANSFERASE"/>
    <property type="match status" value="1"/>
</dbReference>
<dbReference type="InterPro" id="IPR023606">
    <property type="entry name" value="CoA-Trfase_III_dom_1_sf"/>
</dbReference>
<evidence type="ECO:0000313" key="4">
    <source>
        <dbReference type="Proteomes" id="UP000616114"/>
    </source>
</evidence>
<name>A0A8J2TX86_9MICO</name>
<evidence type="ECO:0000313" key="3">
    <source>
        <dbReference type="EMBL" id="GGA11771.1"/>
    </source>
</evidence>
<gene>
    <name evidence="3" type="ORF">GCM10011333_13320</name>
</gene>
<dbReference type="InterPro" id="IPR003673">
    <property type="entry name" value="CoA-Trfase_fam_III"/>
</dbReference>
<accession>A0A8J2TX86</accession>
<reference evidence="3" key="1">
    <citation type="journal article" date="2014" name="Int. J. Syst. Evol. Microbiol.">
        <title>Complete genome sequence of Corynebacterium casei LMG S-19264T (=DSM 44701T), isolated from a smear-ripened cheese.</title>
        <authorList>
            <consortium name="US DOE Joint Genome Institute (JGI-PGF)"/>
            <person name="Walter F."/>
            <person name="Albersmeier A."/>
            <person name="Kalinowski J."/>
            <person name="Ruckert C."/>
        </authorList>
    </citation>
    <scope>NUCLEOTIDE SEQUENCE</scope>
    <source>
        <strain evidence="3">CGMCC 1.12785</strain>
    </source>
</reference>
<sequence>MTRAQTDGPLSGFTVLELGVFMAGPFATMQLADLGARVIKVENPDGGDQTRATGPHVSGESAPFMLLNRNKESVSLDLKTPLGREAFLRLAEHADVIVENMRPGVVSRLGVDYSSVRERNPGIVYASASGWGQDGPLAPLAGLDIMAQARSGLMSITGYPDSPPAKVGVPICDLTTALYVALAVTAALHERGRSGEGQHIDVSLLESGVSYAVWEAAAYFVEGRVGGPNGSAHQNQAPYQAVRSADGYATIGANTARNWQRLCEAFDLLDLLDDDRFETPYSRMQNREELIELIEVKTTTMTTERICELLNEAGVPCAPINDYGQVFTDEHLHARDYFWDSPHPVAGTVRQIGSPMRFSRTPARRAHAGPPLGQDNGNLDGLGFSDDELRVLKNTGKGAN</sequence>
<evidence type="ECO:0000256" key="2">
    <source>
        <dbReference type="SAM" id="MobiDB-lite"/>
    </source>
</evidence>
<dbReference type="AlphaFoldDB" id="A0A8J2TX86"/>
<comment type="caution">
    <text evidence="3">The sequence shown here is derived from an EMBL/GenBank/DDBJ whole genome shotgun (WGS) entry which is preliminary data.</text>
</comment>
<dbReference type="RefSeq" id="WP_188550134.1">
    <property type="nucleotide sequence ID" value="NZ_BMFY01000004.1"/>
</dbReference>